<accession>A0A5N5SK13</accession>
<proteinExistence type="predicted"/>
<dbReference type="Gene3D" id="1.10.555.10">
    <property type="entry name" value="Rho GTPase activation protein"/>
    <property type="match status" value="1"/>
</dbReference>
<dbReference type="PANTHER" id="PTHR46199:SF3">
    <property type="entry name" value="RAC GTPASE-ACTIVATING PROTEIN 1"/>
    <property type="match status" value="1"/>
</dbReference>
<dbReference type="EMBL" id="SEYY01024556">
    <property type="protein sequence ID" value="KAB7494040.1"/>
    <property type="molecule type" value="Genomic_DNA"/>
</dbReference>
<dbReference type="PANTHER" id="PTHR46199">
    <property type="entry name" value="RAC GTPASE-ACTIVATING PROTEIN 1"/>
    <property type="match status" value="1"/>
</dbReference>
<dbReference type="GO" id="GO:0032154">
    <property type="term" value="C:cleavage furrow"/>
    <property type="evidence" value="ECO:0007669"/>
    <property type="project" value="TreeGrafter"/>
</dbReference>
<dbReference type="Pfam" id="PF00620">
    <property type="entry name" value="RhoGAP"/>
    <property type="match status" value="1"/>
</dbReference>
<dbReference type="GO" id="GO:0005634">
    <property type="term" value="C:nucleus"/>
    <property type="evidence" value="ECO:0007669"/>
    <property type="project" value="TreeGrafter"/>
</dbReference>
<dbReference type="GO" id="GO:0005096">
    <property type="term" value="F:GTPase activator activity"/>
    <property type="evidence" value="ECO:0007669"/>
    <property type="project" value="TreeGrafter"/>
</dbReference>
<sequence length="436" mass="50364">MKTLNCGNNELGVSEKKIYTREKCYKCQTCNSVCHEDCSDALPIPCVPMVIFSEKLKIKTTTIADHTPRTSPMVPALIVYCSIEIENRGLDSKGIYRTSGAQKDVLRLKNHFLKGEGVPNLKKEDINVLCSTIKIFLHSLKEPLITLGVRKDFENAIDKPEINVKFIYTQEHTQYNNELSFQEMCPALMQCVSEMPQPNRDTLAWMMRHLKRVCEVEENKMNVDNICTVFAPTLIDHYLNVKETGNLRIKEENNRGIKLVKALMSLEYDYWGSLLQGKESPPLTVSSPLSLNFSRTSWKRRSIILFGERISIFCFPIIILVFEDSKGERYINRNAVMKKGGDYVNSRALRKKEGNYINENVSRKKVKKYIKRNLTGKGENHINRNFLNREGKGEKNINRNALREERGIYININFVNKEKRERTTFNRNALQKGKNH</sequence>
<dbReference type="Proteomes" id="UP000326759">
    <property type="component" value="Unassembled WGS sequence"/>
</dbReference>
<dbReference type="PROSITE" id="PS50238">
    <property type="entry name" value="RHOGAP"/>
    <property type="match status" value="1"/>
</dbReference>
<dbReference type="AlphaFoldDB" id="A0A5N5SK13"/>
<dbReference type="SUPFAM" id="SSF48350">
    <property type="entry name" value="GTPase activation domain, GAP"/>
    <property type="match status" value="1"/>
</dbReference>
<evidence type="ECO:0000313" key="3">
    <source>
        <dbReference type="Proteomes" id="UP000326759"/>
    </source>
</evidence>
<name>A0A5N5SK13_9CRUS</name>
<dbReference type="SMART" id="SM00324">
    <property type="entry name" value="RhoGAP"/>
    <property type="match status" value="1"/>
</dbReference>
<dbReference type="GO" id="GO:0007266">
    <property type="term" value="P:Rho protein signal transduction"/>
    <property type="evidence" value="ECO:0007669"/>
    <property type="project" value="TreeGrafter"/>
</dbReference>
<dbReference type="GO" id="GO:0097149">
    <property type="term" value="C:centralspindlin complex"/>
    <property type="evidence" value="ECO:0007669"/>
    <property type="project" value="TreeGrafter"/>
</dbReference>
<comment type="caution">
    <text evidence="2">The sequence shown here is derived from an EMBL/GenBank/DDBJ whole genome shotgun (WGS) entry which is preliminary data.</text>
</comment>
<evidence type="ECO:0000313" key="2">
    <source>
        <dbReference type="EMBL" id="KAB7494040.1"/>
    </source>
</evidence>
<organism evidence="2 3">
    <name type="scientific">Armadillidium nasatum</name>
    <dbReference type="NCBI Taxonomy" id="96803"/>
    <lineage>
        <taxon>Eukaryota</taxon>
        <taxon>Metazoa</taxon>
        <taxon>Ecdysozoa</taxon>
        <taxon>Arthropoda</taxon>
        <taxon>Crustacea</taxon>
        <taxon>Multicrustacea</taxon>
        <taxon>Malacostraca</taxon>
        <taxon>Eumalacostraca</taxon>
        <taxon>Peracarida</taxon>
        <taxon>Isopoda</taxon>
        <taxon>Oniscidea</taxon>
        <taxon>Crinocheta</taxon>
        <taxon>Armadillidiidae</taxon>
        <taxon>Armadillidium</taxon>
    </lineage>
</organism>
<keyword evidence="3" id="KW-1185">Reference proteome</keyword>
<dbReference type="GO" id="GO:0051233">
    <property type="term" value="C:spindle midzone"/>
    <property type="evidence" value="ECO:0007669"/>
    <property type="project" value="TreeGrafter"/>
</dbReference>
<feature type="domain" description="Rho-GAP" evidence="1">
    <location>
        <begin position="61"/>
        <end position="271"/>
    </location>
</feature>
<dbReference type="GO" id="GO:0030496">
    <property type="term" value="C:midbody"/>
    <property type="evidence" value="ECO:0007669"/>
    <property type="project" value="TreeGrafter"/>
</dbReference>
<dbReference type="InterPro" id="IPR008936">
    <property type="entry name" value="Rho_GTPase_activation_prot"/>
</dbReference>
<dbReference type="GO" id="GO:0051256">
    <property type="term" value="P:mitotic spindle midzone assembly"/>
    <property type="evidence" value="ECO:0007669"/>
    <property type="project" value="TreeGrafter"/>
</dbReference>
<evidence type="ECO:0000259" key="1">
    <source>
        <dbReference type="PROSITE" id="PS50238"/>
    </source>
</evidence>
<dbReference type="InterPro" id="IPR000198">
    <property type="entry name" value="RhoGAP_dom"/>
</dbReference>
<dbReference type="Gene3D" id="3.30.60.20">
    <property type="match status" value="1"/>
</dbReference>
<dbReference type="OrthoDB" id="2218807at2759"/>
<dbReference type="GO" id="GO:0000281">
    <property type="term" value="P:mitotic cytokinesis"/>
    <property type="evidence" value="ECO:0007669"/>
    <property type="project" value="TreeGrafter"/>
</dbReference>
<protein>
    <submittedName>
        <fullName evidence="2">Rac GTPase-activating protein 1</fullName>
    </submittedName>
</protein>
<reference evidence="2 3" key="1">
    <citation type="journal article" date="2019" name="PLoS Biol.">
        <title>Sex chromosomes control vertical transmission of feminizing Wolbachia symbionts in an isopod.</title>
        <authorList>
            <person name="Becking T."/>
            <person name="Chebbi M.A."/>
            <person name="Giraud I."/>
            <person name="Moumen B."/>
            <person name="Laverre T."/>
            <person name="Caubet Y."/>
            <person name="Peccoud J."/>
            <person name="Gilbert C."/>
            <person name="Cordaux R."/>
        </authorList>
    </citation>
    <scope>NUCLEOTIDE SEQUENCE [LARGE SCALE GENOMIC DNA]</scope>
    <source>
        <strain evidence="2">ANa2</strain>
        <tissue evidence="2">Whole body excluding digestive tract and cuticle</tissue>
    </source>
</reference>
<gene>
    <name evidence="2" type="primary">Racgap1_0</name>
    <name evidence="2" type="ORF">Anas_11032</name>
</gene>